<sequence length="722" mass="79548">MKKIIQVCLLTTSVVAAAQAERESAEQHSLEQVVIIGSKADAKAMAGSAFVIDSAEIEKFEYSDIHRLLRQVPGVYVQQEEGYGLRPNIGIRGAGGARSEKITLMEDGILISPAPYAGPSAYYFPTTGRMTSVEVLKGAETVKYGPYTVGGAVNLISTPIPGESSGFLQSEVGEDGENRIHGWYGDSGDTVGWLLETYQHDADGFKNIDRSSRDAGLDKEDYMAKVRFNSASDSRYYNQLDIKLQYSTEVSNQSYLGLTDADFESDPDRRYGLSERDQMDNEHAAVTVTHLIAFNDDTSLKTSAYYNDFERDWYKLSGGSSYINAANAGDVTAQGILNGSVDKTGLKVKHNARQYKSYGVQSQLDIKMKLANISHDFDLGIRLHEDEVDRFQPTDVFDQVNGSLVYQYTQAPSSSNNRVEEAETLSVYLMDHISVNERFDITAGIRYEDIDTKQYRYNDVDRTAYTPTAFNDTKVTLLALGATYQLTDSWSLMGGAHEGFAPASAGSEGVDPEESINYEAGLRYSNDRLYAEALYFLSDYTNSVQYCTVANPCDGVTSGSISQGEAEIKGLELLLNYEMSSSANYSIPLSFTYTYTDAETSADSDDGSNLSGDRLMDIPQQQWAAALGLVAVSGWDMYLNASYTDATCIDNTCERAGVDNTFRQTDDLLVFDLSASYPINGSARVYGKVDNVFDEREIVSRKPDGARGNKPRTLYVGIKIDF</sequence>
<dbReference type="InterPro" id="IPR010917">
    <property type="entry name" value="TonB_rcpt_CS"/>
</dbReference>
<keyword evidence="7 9" id="KW-0472">Membrane</keyword>
<dbReference type="GO" id="GO:0033214">
    <property type="term" value="P:siderophore-iron import into cell"/>
    <property type="evidence" value="ECO:0007669"/>
    <property type="project" value="TreeGrafter"/>
</dbReference>
<evidence type="ECO:0000256" key="3">
    <source>
        <dbReference type="ARBA" id="ARBA00022452"/>
    </source>
</evidence>
<dbReference type="InterPro" id="IPR000531">
    <property type="entry name" value="Beta-barrel_TonB"/>
</dbReference>
<evidence type="ECO:0000259" key="13">
    <source>
        <dbReference type="Pfam" id="PF07715"/>
    </source>
</evidence>
<dbReference type="EMBL" id="AAVT01000013">
    <property type="protein sequence ID" value="EAW29900.1"/>
    <property type="molecule type" value="Genomic_DNA"/>
</dbReference>
<evidence type="ECO:0000256" key="5">
    <source>
        <dbReference type="ARBA" id="ARBA00022729"/>
    </source>
</evidence>
<evidence type="ECO:0000256" key="6">
    <source>
        <dbReference type="ARBA" id="ARBA00023077"/>
    </source>
</evidence>
<keyword evidence="4 9" id="KW-0812">Transmembrane</keyword>
<comment type="subcellular location">
    <subcellularLocation>
        <location evidence="1 9">Cell outer membrane</location>
        <topology evidence="1 9">Multi-pass membrane protein</topology>
    </subcellularLocation>
</comment>
<evidence type="ECO:0000256" key="2">
    <source>
        <dbReference type="ARBA" id="ARBA00022448"/>
    </source>
</evidence>
<evidence type="ECO:0000256" key="7">
    <source>
        <dbReference type="ARBA" id="ARBA00023136"/>
    </source>
</evidence>
<evidence type="ECO:0000256" key="10">
    <source>
        <dbReference type="PROSITE-ProRule" id="PRU10144"/>
    </source>
</evidence>
<dbReference type="Gene3D" id="2.170.130.10">
    <property type="entry name" value="TonB-dependent receptor, plug domain"/>
    <property type="match status" value="1"/>
</dbReference>
<dbReference type="InterPro" id="IPR037066">
    <property type="entry name" value="Plug_dom_sf"/>
</dbReference>
<dbReference type="SUPFAM" id="SSF56935">
    <property type="entry name" value="Porins"/>
    <property type="match status" value="1"/>
</dbReference>
<evidence type="ECO:0000313" key="14">
    <source>
        <dbReference type="EMBL" id="EAW29900.1"/>
    </source>
</evidence>
<evidence type="ECO:0000313" key="15">
    <source>
        <dbReference type="Proteomes" id="UP000004931"/>
    </source>
</evidence>
<accession>A0YH25</accession>
<dbReference type="CDD" id="cd01347">
    <property type="entry name" value="ligand_gated_channel"/>
    <property type="match status" value="1"/>
</dbReference>
<keyword evidence="3 9" id="KW-1134">Transmembrane beta strand</keyword>
<evidence type="ECO:0000256" key="4">
    <source>
        <dbReference type="ARBA" id="ARBA00022692"/>
    </source>
</evidence>
<keyword evidence="2 9" id="KW-0813">Transport</keyword>
<organism evidence="14 15">
    <name type="scientific">marine gamma proteobacterium HTCC2143</name>
    <dbReference type="NCBI Taxonomy" id="247633"/>
    <lineage>
        <taxon>Bacteria</taxon>
        <taxon>Pseudomonadati</taxon>
        <taxon>Pseudomonadota</taxon>
        <taxon>Gammaproteobacteria</taxon>
        <taxon>Cellvibrionales</taxon>
        <taxon>Spongiibacteraceae</taxon>
        <taxon>BD1-7 clade</taxon>
    </lineage>
</organism>
<comment type="similarity">
    <text evidence="9 11">Belongs to the TonB-dependent receptor family.</text>
</comment>
<keyword evidence="14" id="KW-0675">Receptor</keyword>
<dbReference type="InterPro" id="IPR012910">
    <property type="entry name" value="Plug_dom"/>
</dbReference>
<feature type="domain" description="TonB-dependent receptor plug" evidence="13">
    <location>
        <begin position="43"/>
        <end position="152"/>
    </location>
</feature>
<dbReference type="STRING" id="247633.GP2143_11894"/>
<dbReference type="Pfam" id="PF07715">
    <property type="entry name" value="Plug"/>
    <property type="match status" value="1"/>
</dbReference>
<keyword evidence="15" id="KW-1185">Reference proteome</keyword>
<evidence type="ECO:0000256" key="1">
    <source>
        <dbReference type="ARBA" id="ARBA00004571"/>
    </source>
</evidence>
<evidence type="ECO:0000256" key="8">
    <source>
        <dbReference type="ARBA" id="ARBA00023237"/>
    </source>
</evidence>
<dbReference type="eggNOG" id="COG4772">
    <property type="taxonomic scope" value="Bacteria"/>
</dbReference>
<evidence type="ECO:0000256" key="11">
    <source>
        <dbReference type="RuleBase" id="RU003357"/>
    </source>
</evidence>
<proteinExistence type="inferred from homology"/>
<feature type="domain" description="TonB-dependent receptor-like beta-barrel" evidence="12">
    <location>
        <begin position="272"/>
        <end position="692"/>
    </location>
</feature>
<dbReference type="Pfam" id="PF00593">
    <property type="entry name" value="TonB_dep_Rec_b-barrel"/>
    <property type="match status" value="1"/>
</dbReference>
<dbReference type="Gene3D" id="2.40.170.20">
    <property type="entry name" value="TonB-dependent receptor, beta-barrel domain"/>
    <property type="match status" value="1"/>
</dbReference>
<protein>
    <submittedName>
        <fullName evidence="14">Outer membrane receptor for Fe3+-dicitrate</fullName>
    </submittedName>
</protein>
<gene>
    <name evidence="14" type="ORF">GP2143_11894</name>
</gene>
<comment type="caution">
    <text evidence="14">The sequence shown here is derived from an EMBL/GenBank/DDBJ whole genome shotgun (WGS) entry which is preliminary data.</text>
</comment>
<dbReference type="AlphaFoldDB" id="A0YH25"/>
<dbReference type="PROSITE" id="PS52016">
    <property type="entry name" value="TONB_DEPENDENT_REC_3"/>
    <property type="match status" value="1"/>
</dbReference>
<feature type="short sequence motif" description="TonB C-terminal box" evidence="10">
    <location>
        <begin position="705"/>
        <end position="722"/>
    </location>
</feature>
<evidence type="ECO:0000259" key="12">
    <source>
        <dbReference type="Pfam" id="PF00593"/>
    </source>
</evidence>
<dbReference type="InterPro" id="IPR039426">
    <property type="entry name" value="TonB-dep_rcpt-like"/>
</dbReference>
<dbReference type="PANTHER" id="PTHR30442:SF0">
    <property type="entry name" value="FE(3+) DICITRATE TRANSPORT PROTEIN FECA"/>
    <property type="match status" value="1"/>
</dbReference>
<keyword evidence="5" id="KW-0732">Signal</keyword>
<name>A0YH25_9GAMM</name>
<dbReference type="OrthoDB" id="9760494at2"/>
<dbReference type="PROSITE" id="PS01156">
    <property type="entry name" value="TONB_DEPENDENT_REC_2"/>
    <property type="match status" value="1"/>
</dbReference>
<dbReference type="PANTHER" id="PTHR30442">
    <property type="entry name" value="IRON III DICITRATE TRANSPORT PROTEIN FECA"/>
    <property type="match status" value="1"/>
</dbReference>
<dbReference type="InterPro" id="IPR036942">
    <property type="entry name" value="Beta-barrel_TonB_sf"/>
</dbReference>
<keyword evidence="8 9" id="KW-0998">Cell outer membrane</keyword>
<dbReference type="GO" id="GO:0009279">
    <property type="term" value="C:cell outer membrane"/>
    <property type="evidence" value="ECO:0007669"/>
    <property type="project" value="UniProtKB-SubCell"/>
</dbReference>
<keyword evidence="6 11" id="KW-0798">TonB box</keyword>
<dbReference type="Proteomes" id="UP000004931">
    <property type="component" value="Unassembled WGS sequence"/>
</dbReference>
<evidence type="ECO:0000256" key="9">
    <source>
        <dbReference type="PROSITE-ProRule" id="PRU01360"/>
    </source>
</evidence>
<reference evidence="14 15" key="1">
    <citation type="journal article" date="2010" name="J. Bacteriol.">
        <title>Genome sequence of the oligotrophic marine Gammaproteobacterium HTCC2143, isolated from the Oregon Coast.</title>
        <authorList>
            <person name="Oh H.M."/>
            <person name="Kang I."/>
            <person name="Ferriera S."/>
            <person name="Giovannoni S.J."/>
            <person name="Cho J.C."/>
        </authorList>
    </citation>
    <scope>NUCLEOTIDE SEQUENCE [LARGE SCALE GENOMIC DNA]</scope>
    <source>
        <strain evidence="14 15">HTCC2143</strain>
    </source>
</reference>